<dbReference type="GO" id="GO:0005634">
    <property type="term" value="C:nucleus"/>
    <property type="evidence" value="ECO:0007669"/>
    <property type="project" value="TreeGrafter"/>
</dbReference>
<dbReference type="AlphaFoldDB" id="A0A7S4L7D8"/>
<dbReference type="PANTHER" id="PTHR16487">
    <property type="entry name" value="PPP4R2-RELATED PROTEIN"/>
    <property type="match status" value="1"/>
</dbReference>
<organism evidence="2">
    <name type="scientific">Paramoeba aestuarina</name>
    <dbReference type="NCBI Taxonomy" id="180227"/>
    <lineage>
        <taxon>Eukaryota</taxon>
        <taxon>Amoebozoa</taxon>
        <taxon>Discosea</taxon>
        <taxon>Flabellinia</taxon>
        <taxon>Dactylopodida</taxon>
        <taxon>Paramoebidae</taxon>
        <taxon>Paramoeba</taxon>
    </lineage>
</organism>
<dbReference type="InterPro" id="IPR015267">
    <property type="entry name" value="PPP4R2"/>
</dbReference>
<name>A0A7S4L7D8_9EUKA</name>
<dbReference type="GO" id="GO:0019888">
    <property type="term" value="F:protein phosphatase regulator activity"/>
    <property type="evidence" value="ECO:0007669"/>
    <property type="project" value="InterPro"/>
</dbReference>
<accession>A0A7S4L7D8</accession>
<dbReference type="PANTHER" id="PTHR16487:SF0">
    <property type="entry name" value="PROTEIN PHOSPHATASE 4 REGULATORY SUBUNIT 2-RELATED"/>
    <property type="match status" value="1"/>
</dbReference>
<dbReference type="EMBL" id="HBKR01024727">
    <property type="protein sequence ID" value="CAE2316542.1"/>
    <property type="molecule type" value="Transcribed_RNA"/>
</dbReference>
<protein>
    <submittedName>
        <fullName evidence="2">Uncharacterized protein</fullName>
    </submittedName>
</protein>
<evidence type="ECO:0000313" key="2">
    <source>
        <dbReference type="EMBL" id="CAE2316542.1"/>
    </source>
</evidence>
<reference evidence="2" key="1">
    <citation type="submission" date="2021-01" db="EMBL/GenBank/DDBJ databases">
        <authorList>
            <person name="Corre E."/>
            <person name="Pelletier E."/>
            <person name="Niang G."/>
            <person name="Scheremetjew M."/>
            <person name="Finn R."/>
            <person name="Kale V."/>
            <person name="Holt S."/>
            <person name="Cochrane G."/>
            <person name="Meng A."/>
            <person name="Brown T."/>
            <person name="Cohen L."/>
        </authorList>
    </citation>
    <scope>NUCLEOTIDE SEQUENCE</scope>
    <source>
        <strain evidence="2">SoJaBio B1-5/56/2</strain>
    </source>
</reference>
<comment type="similarity">
    <text evidence="1">Belongs to the PPP4R2 family.</text>
</comment>
<evidence type="ECO:0000256" key="1">
    <source>
        <dbReference type="ARBA" id="ARBA00009207"/>
    </source>
</evidence>
<gene>
    <name evidence="2" type="ORF">NAES01612_LOCUS16237</name>
</gene>
<dbReference type="GO" id="GO:0005737">
    <property type="term" value="C:cytoplasm"/>
    <property type="evidence" value="ECO:0007669"/>
    <property type="project" value="TreeGrafter"/>
</dbReference>
<proteinExistence type="inferred from homology"/>
<dbReference type="Pfam" id="PF09184">
    <property type="entry name" value="PPP4R2"/>
    <property type="match status" value="1"/>
</dbReference>
<dbReference type="GO" id="GO:0030289">
    <property type="term" value="C:protein phosphatase 4 complex"/>
    <property type="evidence" value="ECO:0007669"/>
    <property type="project" value="InterPro"/>
</dbReference>
<sequence length="172" mass="19760">MEDGQNAPQPQLKRGFNEDTQKVLQGFFDDQAADFESVETVAREVLEDIAHTGLICYDWTHVRKVFGAVVKKTLNEFPDDKSVEDVDASIARISTTMEAMGRPPYTIQRICEIILNPKEMYYNLKKYLFAVEKLATVNYTIAVLSPDDYADQVKNLYDTLQNLREPKETEER</sequence>